<dbReference type="GO" id="GO:0032259">
    <property type="term" value="P:methylation"/>
    <property type="evidence" value="ECO:0007669"/>
    <property type="project" value="UniProtKB-KW"/>
</dbReference>
<dbReference type="Proteomes" id="UP000274792">
    <property type="component" value="Unassembled WGS sequence"/>
</dbReference>
<organism evidence="3 4">
    <name type="scientific">Mammaliicoccus sciuri</name>
    <name type="common">Staphylococcus sciuri</name>
    <dbReference type="NCBI Taxonomy" id="1296"/>
    <lineage>
        <taxon>Bacteria</taxon>
        <taxon>Bacillati</taxon>
        <taxon>Bacillota</taxon>
        <taxon>Bacilli</taxon>
        <taxon>Bacillales</taxon>
        <taxon>Staphylococcaceae</taxon>
        <taxon>Mammaliicoccus</taxon>
    </lineage>
</organism>
<dbReference type="InterPro" id="IPR029063">
    <property type="entry name" value="SAM-dependent_MTases_sf"/>
</dbReference>
<evidence type="ECO:0000313" key="4">
    <source>
        <dbReference type="Proteomes" id="UP000274792"/>
    </source>
</evidence>
<dbReference type="PANTHER" id="PTHR43619">
    <property type="entry name" value="S-ADENOSYL-L-METHIONINE-DEPENDENT METHYLTRANSFERASE YKTD-RELATED"/>
    <property type="match status" value="1"/>
</dbReference>
<gene>
    <name evidence="3" type="ORF">CD117_02355</name>
</gene>
<dbReference type="Gene3D" id="3.40.50.150">
    <property type="entry name" value="Vaccinia Virus protein VP39"/>
    <property type="match status" value="1"/>
</dbReference>
<dbReference type="InterPro" id="IPR007213">
    <property type="entry name" value="Ppm1/Ppm2/Tcmp"/>
</dbReference>
<dbReference type="InterPro" id="IPR016874">
    <property type="entry name" value="TcmP-like"/>
</dbReference>
<comment type="caution">
    <text evidence="3">The sequence shown here is derived from an EMBL/GenBank/DDBJ whole genome shotgun (WGS) entry which is preliminary data.</text>
</comment>
<protein>
    <submittedName>
        <fullName evidence="3">Class I SAM-dependent methyltransferase</fullName>
    </submittedName>
</protein>
<keyword evidence="2" id="KW-0808">Transferase</keyword>
<reference evidence="3 4" key="1">
    <citation type="submission" date="2018-10" db="EMBL/GenBank/DDBJ databases">
        <title>A collection Staphylococci species genome sequencing.</title>
        <authorList>
            <person name="Cole K."/>
        </authorList>
    </citation>
    <scope>NUCLEOTIDE SEQUENCE [LARGE SCALE GENOMIC DNA]</scope>
    <source>
        <strain evidence="4">NCTC 12218</strain>
    </source>
</reference>
<name>A0AAJ4SJH2_MAMSC</name>
<keyword evidence="1 3" id="KW-0489">Methyltransferase</keyword>
<dbReference type="AlphaFoldDB" id="A0AAJ4SJH2"/>
<proteinExistence type="predicted"/>
<dbReference type="PIRSF" id="PIRSF028177">
    <property type="entry name" value="Polyketide_synth_Omtfrase_TcmP"/>
    <property type="match status" value="1"/>
</dbReference>
<dbReference type="SUPFAM" id="SSF53335">
    <property type="entry name" value="S-adenosyl-L-methionine-dependent methyltransferases"/>
    <property type="match status" value="1"/>
</dbReference>
<dbReference type="Pfam" id="PF04072">
    <property type="entry name" value="LCM"/>
    <property type="match status" value="1"/>
</dbReference>
<dbReference type="PANTHER" id="PTHR43619:SF2">
    <property type="entry name" value="S-ADENOSYL-L-METHIONINE-DEPENDENT METHYLTRANSFERASES SUPERFAMILY PROTEIN"/>
    <property type="match status" value="1"/>
</dbReference>
<dbReference type="GO" id="GO:0008168">
    <property type="term" value="F:methyltransferase activity"/>
    <property type="evidence" value="ECO:0007669"/>
    <property type="project" value="UniProtKB-KW"/>
</dbReference>
<dbReference type="RefSeq" id="WP_126476560.1">
    <property type="nucleotide sequence ID" value="NZ_RXWV01000018.1"/>
</dbReference>
<evidence type="ECO:0000256" key="1">
    <source>
        <dbReference type="ARBA" id="ARBA00022603"/>
    </source>
</evidence>
<evidence type="ECO:0000256" key="2">
    <source>
        <dbReference type="ARBA" id="ARBA00022679"/>
    </source>
</evidence>
<evidence type="ECO:0000313" key="3">
    <source>
        <dbReference type="EMBL" id="RTX74564.1"/>
    </source>
</evidence>
<accession>A0AAJ4SJH2</accession>
<dbReference type="EMBL" id="RXWV01000018">
    <property type="protein sequence ID" value="RTX74564.1"/>
    <property type="molecule type" value="Genomic_DNA"/>
</dbReference>
<sequence length="274" mass="32536">MSELKGIPESMLIPIAVKAKETLSDMPIINDPLSVKIIKEIDNPVLDTYVDWLTQLGISIRTEILDEIVINFIKDSNHPFIINIGCGLDTRLSRLKLNKIPWIDIDVPESINLRRRFFNETYFYKMINKSMFDYTWIDDVKRNVHFKEDSEILIIFEGVLMYFEKVEVEALYKEIAQSFDKHHLVIASEFCSKFMTKHTNNHPSVSKLSSKPLFKFGYNNVAELKDILPGSWKVVKEYNYFDRYSHRWRYLKWFKYIVYLKNRFNNKIVIIKNT</sequence>